<keyword evidence="17" id="KW-0282">Flagellum</keyword>
<evidence type="ECO:0000256" key="2">
    <source>
        <dbReference type="ARBA" id="ARBA00004117"/>
    </source>
</evidence>
<dbReference type="PIRSF" id="PIRSF004862">
    <property type="entry name" value="FliF"/>
    <property type="match status" value="1"/>
</dbReference>
<dbReference type="InterPro" id="IPR045851">
    <property type="entry name" value="AMP-bd_C_sf"/>
</dbReference>
<evidence type="ECO:0000259" key="16">
    <source>
        <dbReference type="Pfam" id="PF08345"/>
    </source>
</evidence>
<feature type="transmembrane region" description="Helical" evidence="14">
    <location>
        <begin position="49"/>
        <end position="69"/>
    </location>
</feature>
<dbReference type="EMBL" id="MWPV01000002">
    <property type="protein sequence ID" value="OUL58566.1"/>
    <property type="molecule type" value="Genomic_DNA"/>
</dbReference>
<feature type="compositionally biased region" description="Low complexity" evidence="13">
    <location>
        <begin position="347"/>
        <end position="358"/>
    </location>
</feature>
<keyword evidence="7 14" id="KW-0812">Transmembrane</keyword>
<dbReference type="GO" id="GO:0003774">
    <property type="term" value="F:cytoskeletal motor activity"/>
    <property type="evidence" value="ECO:0007669"/>
    <property type="project" value="InterPro"/>
</dbReference>
<feature type="region of interest" description="Disordered" evidence="13">
    <location>
        <begin position="338"/>
        <end position="366"/>
    </location>
</feature>
<keyword evidence="10 12" id="KW-0975">Bacterial flagellum</keyword>
<evidence type="ECO:0000256" key="13">
    <source>
        <dbReference type="SAM" id="MobiDB-lite"/>
    </source>
</evidence>
<comment type="subunit">
    <text evidence="11">The basal body constitutes a major portion of the flagellar organelle and consists of four rings (L,P,S, and M) mounted on a central rod. The M ring is integral to the inner membrane of the cell and may be connected to the flagellar rod via the S ring. The S (supramembrane ring) lies just distal to the M ring. The L and P rings lie in the outer membrane and the periplasmic space, respectively.</text>
</comment>
<accession>A0A244CSX9</accession>
<dbReference type="InterPro" id="IPR013556">
    <property type="entry name" value="Flag_M-ring_C"/>
</dbReference>
<evidence type="ECO:0000256" key="14">
    <source>
        <dbReference type="SAM" id="Phobius"/>
    </source>
</evidence>
<gene>
    <name evidence="17" type="ORF">B1199_09600</name>
</gene>
<feature type="transmembrane region" description="Helical" evidence="14">
    <location>
        <begin position="469"/>
        <end position="488"/>
    </location>
</feature>
<evidence type="ECO:0000313" key="17">
    <source>
        <dbReference type="EMBL" id="OUL58566.1"/>
    </source>
</evidence>
<evidence type="ECO:0000256" key="10">
    <source>
        <dbReference type="ARBA" id="ARBA00023143"/>
    </source>
</evidence>
<evidence type="ECO:0000256" key="9">
    <source>
        <dbReference type="ARBA" id="ARBA00023136"/>
    </source>
</evidence>
<reference evidence="17 18" key="1">
    <citation type="submission" date="2017-02" db="EMBL/GenBank/DDBJ databases">
        <title>Pseudoalteromonas ulvae TC14 Genome.</title>
        <authorList>
            <person name="Molmeret M."/>
        </authorList>
    </citation>
    <scope>NUCLEOTIDE SEQUENCE [LARGE SCALE GENOMIC DNA]</scope>
    <source>
        <strain evidence="17">TC14</strain>
    </source>
</reference>
<keyword evidence="6" id="KW-1003">Cell membrane</keyword>
<dbReference type="GO" id="GO:0009431">
    <property type="term" value="C:bacterial-type flagellum basal body, MS ring"/>
    <property type="evidence" value="ECO:0007669"/>
    <property type="project" value="InterPro"/>
</dbReference>
<dbReference type="GO" id="GO:0071973">
    <property type="term" value="P:bacterial-type flagellum-dependent cell motility"/>
    <property type="evidence" value="ECO:0007669"/>
    <property type="project" value="InterPro"/>
</dbReference>
<evidence type="ECO:0000313" key="18">
    <source>
        <dbReference type="Proteomes" id="UP000194841"/>
    </source>
</evidence>
<dbReference type="InterPro" id="IPR043427">
    <property type="entry name" value="YscJ/FliF"/>
</dbReference>
<evidence type="ECO:0000256" key="3">
    <source>
        <dbReference type="ARBA" id="ARBA00004651"/>
    </source>
</evidence>
<keyword evidence="17" id="KW-0969">Cilium</keyword>
<evidence type="ECO:0000256" key="11">
    <source>
        <dbReference type="ARBA" id="ARBA00025936"/>
    </source>
</evidence>
<feature type="region of interest" description="Disordered" evidence="13">
    <location>
        <begin position="1"/>
        <end position="31"/>
    </location>
</feature>
<dbReference type="InterPro" id="IPR006182">
    <property type="entry name" value="FliF_N_dom"/>
</dbReference>
<dbReference type="NCBIfam" id="TIGR00206">
    <property type="entry name" value="fliF"/>
    <property type="match status" value="1"/>
</dbReference>
<evidence type="ECO:0000259" key="15">
    <source>
        <dbReference type="Pfam" id="PF01514"/>
    </source>
</evidence>
<sequence>MTQDNQTTDLALANPGGGMMASEDTNDNEQEQKSGFLGALSGVDVLRQVTLVIALTICLAIAVFIIIWARQPDMRPLGKMPTEELIQTLDFLDAQKIEYSLDGNTVYVPESNYQDIKLMMTREGLDHSPNSGTDILMQDMGFGVSQRLERERLKHSREQQLARTIEELQNVVRAKVLLAIPKENVFARREKSPSATVVLTLKRGRILNGEEVDSIVDIIASAVQGLEPARVTVTDQNGRLLNSGSQNSLAARSRKEYEVERKREQEYLEKIDSIMIPIVGLGNYTAQVDLVMDFSSVEETQKRYNPDLPAVRSEMTREENNIGGLAVGIPGALSNQPPVNSAIPEQANGGSASASAPSRNHKEATRNYELDTTISHKRQQTGVIRRISVSVALNYNTVAGAEGADATREPRTQQELANIRRLLQGGIGFDMQRGDALEVVTVPFVQEYIEAAEELPLWEQPWFFKIARLVMGALVIIVLIVAVVRPMLKKLIYPDDTLESYDDDAMSSGVDIGDSTLDMLNQTFDESAVGFAPDGTLQLPDLHGDDDLLKAVRALVANEPELSSQVVKAWLTEDD</sequence>
<feature type="domain" description="Flagellar M-ring N-terminal" evidence="15">
    <location>
        <begin position="70"/>
        <end position="242"/>
    </location>
</feature>
<organism evidence="17 18">
    <name type="scientific">Pseudoalteromonas ulvae</name>
    <dbReference type="NCBI Taxonomy" id="107327"/>
    <lineage>
        <taxon>Bacteria</taxon>
        <taxon>Pseudomonadati</taxon>
        <taxon>Pseudomonadota</taxon>
        <taxon>Gammaproteobacteria</taxon>
        <taxon>Alteromonadales</taxon>
        <taxon>Pseudoalteromonadaceae</taxon>
        <taxon>Pseudoalteromonas</taxon>
    </lineage>
</organism>
<evidence type="ECO:0000256" key="5">
    <source>
        <dbReference type="ARBA" id="ARBA00017949"/>
    </source>
</evidence>
<dbReference type="InterPro" id="IPR000067">
    <property type="entry name" value="FlgMring_FliF"/>
</dbReference>
<evidence type="ECO:0000256" key="12">
    <source>
        <dbReference type="PIRNR" id="PIRNR004862"/>
    </source>
</evidence>
<dbReference type="AlphaFoldDB" id="A0A244CSX9"/>
<dbReference type="PANTHER" id="PTHR30046">
    <property type="entry name" value="FLAGELLAR M-RING PROTEIN"/>
    <property type="match status" value="1"/>
</dbReference>
<dbReference type="OrthoDB" id="8554211at2"/>
<name>A0A244CSX9_PSEDV</name>
<evidence type="ECO:0000256" key="8">
    <source>
        <dbReference type="ARBA" id="ARBA00022989"/>
    </source>
</evidence>
<comment type="similarity">
    <text evidence="4 12">Belongs to the FliF family.</text>
</comment>
<dbReference type="PRINTS" id="PR01009">
    <property type="entry name" value="FLGMRINGFLIF"/>
</dbReference>
<protein>
    <recommendedName>
        <fullName evidence="5 12">Flagellar M-ring protein</fullName>
    </recommendedName>
</protein>
<keyword evidence="17" id="KW-0966">Cell projection</keyword>
<comment type="caution">
    <text evidence="17">The sequence shown here is derived from an EMBL/GenBank/DDBJ whole genome shotgun (WGS) entry which is preliminary data.</text>
</comment>
<keyword evidence="8 14" id="KW-1133">Transmembrane helix</keyword>
<proteinExistence type="inferred from homology"/>
<keyword evidence="9 14" id="KW-0472">Membrane</keyword>
<comment type="subcellular location">
    <subcellularLocation>
        <location evidence="2 12">Bacterial flagellum basal body</location>
    </subcellularLocation>
    <subcellularLocation>
        <location evidence="3">Cell membrane</location>
        <topology evidence="3">Multi-pass membrane protein</topology>
    </subcellularLocation>
</comment>
<dbReference type="GO" id="GO:0005886">
    <property type="term" value="C:plasma membrane"/>
    <property type="evidence" value="ECO:0007669"/>
    <property type="project" value="UniProtKB-SubCell"/>
</dbReference>
<evidence type="ECO:0000256" key="7">
    <source>
        <dbReference type="ARBA" id="ARBA00022692"/>
    </source>
</evidence>
<keyword evidence="18" id="KW-1185">Reference proteome</keyword>
<dbReference type="RefSeq" id="WP_086743868.1">
    <property type="nucleotide sequence ID" value="NZ_MWPV01000002.1"/>
</dbReference>
<feature type="domain" description="Flagellar M-ring C-terminal" evidence="16">
    <location>
        <begin position="277"/>
        <end position="444"/>
    </location>
</feature>
<dbReference type="PANTHER" id="PTHR30046:SF0">
    <property type="entry name" value="FLAGELLAR M-RING PROTEIN"/>
    <property type="match status" value="1"/>
</dbReference>
<dbReference type="Pfam" id="PF01514">
    <property type="entry name" value="YscJ_FliF"/>
    <property type="match status" value="1"/>
</dbReference>
<comment type="function">
    <text evidence="1 12">The M ring may be actively involved in energy transduction.</text>
</comment>
<evidence type="ECO:0000256" key="6">
    <source>
        <dbReference type="ARBA" id="ARBA00022475"/>
    </source>
</evidence>
<evidence type="ECO:0000256" key="1">
    <source>
        <dbReference type="ARBA" id="ARBA00003820"/>
    </source>
</evidence>
<dbReference type="Pfam" id="PF08345">
    <property type="entry name" value="YscJ_FliF_C"/>
    <property type="match status" value="1"/>
</dbReference>
<evidence type="ECO:0000256" key="4">
    <source>
        <dbReference type="ARBA" id="ARBA00007971"/>
    </source>
</evidence>
<dbReference type="Gene3D" id="3.30.300.30">
    <property type="match status" value="1"/>
</dbReference>
<dbReference type="Proteomes" id="UP000194841">
    <property type="component" value="Unassembled WGS sequence"/>
</dbReference>